<dbReference type="PROSITE" id="PS50893">
    <property type="entry name" value="ABC_TRANSPORTER_2"/>
    <property type="match status" value="1"/>
</dbReference>
<sequence length="251" mass="26552">MLSVSGIHKSFGGVQALADAALDCASGEVIGLIGPNGAGKSTLVNVISGFLAPDAGQVVLDGALLQGRTPQHISASGIARTFQNLRVFRDLTVRQNIEVASLRARQLRRDGPPMLGVDALLETFGLADRMSDAAGALPYGTRRWMEIARAMATGPRILLLDEPAAGLNDEESDRLHQIITRLRDLTRIGVVVIDHDLTFINNVCDRLFVMDQGRLIASGAPAAVWRNPKVIEVYVGPGTGTGATPAVELGG</sequence>
<dbReference type="PANTHER" id="PTHR45772:SF8">
    <property type="entry name" value="HIGH-AFFINITY BRANCHED-CHAIN AMINO ACID TRANSPORT ATP-BINDING PROTEIN"/>
    <property type="match status" value="1"/>
</dbReference>
<evidence type="ECO:0000256" key="2">
    <source>
        <dbReference type="ARBA" id="ARBA00022741"/>
    </source>
</evidence>
<accession>A0A1N7N297</accession>
<evidence type="ECO:0000256" key="3">
    <source>
        <dbReference type="ARBA" id="ARBA00022840"/>
    </source>
</evidence>
<dbReference type="InterPro" id="IPR051120">
    <property type="entry name" value="ABC_AA/LPS_Transport"/>
</dbReference>
<evidence type="ECO:0000313" key="6">
    <source>
        <dbReference type="Proteomes" id="UP000186141"/>
    </source>
</evidence>
<dbReference type="Pfam" id="PF00005">
    <property type="entry name" value="ABC_tran"/>
    <property type="match status" value="1"/>
</dbReference>
<dbReference type="AlphaFoldDB" id="A0A1N7N297"/>
<dbReference type="PANTHER" id="PTHR45772">
    <property type="entry name" value="CONSERVED COMPONENT OF ABC TRANSPORTER FOR NATURAL AMINO ACIDS-RELATED"/>
    <property type="match status" value="1"/>
</dbReference>
<dbReference type="SUPFAM" id="SSF52540">
    <property type="entry name" value="P-loop containing nucleoside triphosphate hydrolases"/>
    <property type="match status" value="1"/>
</dbReference>
<reference evidence="5 6" key="1">
    <citation type="submission" date="2017-01" db="EMBL/GenBank/DDBJ databases">
        <authorList>
            <person name="Mah S.A."/>
            <person name="Swanson W.J."/>
            <person name="Moy G.W."/>
            <person name="Vacquier V.D."/>
        </authorList>
    </citation>
    <scope>NUCLEOTIDE SEQUENCE [LARGE SCALE GENOMIC DNA]</scope>
    <source>
        <strain evidence="5 6">DSM 26375</strain>
    </source>
</reference>
<proteinExistence type="predicted"/>
<name>A0A1N7N297_9RHOB</name>
<dbReference type="EMBL" id="FTOT01000003">
    <property type="protein sequence ID" value="SIS92259.1"/>
    <property type="molecule type" value="Genomic_DNA"/>
</dbReference>
<keyword evidence="3 5" id="KW-0067">ATP-binding</keyword>
<keyword evidence="2" id="KW-0547">Nucleotide-binding</keyword>
<dbReference type="GO" id="GO:0005886">
    <property type="term" value="C:plasma membrane"/>
    <property type="evidence" value="ECO:0007669"/>
    <property type="project" value="TreeGrafter"/>
</dbReference>
<evidence type="ECO:0000259" key="4">
    <source>
        <dbReference type="PROSITE" id="PS50893"/>
    </source>
</evidence>
<dbReference type="InterPro" id="IPR003593">
    <property type="entry name" value="AAA+_ATPase"/>
</dbReference>
<dbReference type="OrthoDB" id="9806149at2"/>
<dbReference type="CDD" id="cd03219">
    <property type="entry name" value="ABC_Mj1267_LivG_branched"/>
    <property type="match status" value="1"/>
</dbReference>
<gene>
    <name evidence="5" type="ORF">SAMN05421774_10352</name>
</gene>
<dbReference type="SMART" id="SM00382">
    <property type="entry name" value="AAA"/>
    <property type="match status" value="1"/>
</dbReference>
<dbReference type="InterPro" id="IPR003439">
    <property type="entry name" value="ABC_transporter-like_ATP-bd"/>
</dbReference>
<dbReference type="GO" id="GO:0016887">
    <property type="term" value="F:ATP hydrolysis activity"/>
    <property type="evidence" value="ECO:0007669"/>
    <property type="project" value="InterPro"/>
</dbReference>
<evidence type="ECO:0000256" key="1">
    <source>
        <dbReference type="ARBA" id="ARBA00022448"/>
    </source>
</evidence>
<feature type="domain" description="ABC transporter" evidence="4">
    <location>
        <begin position="2"/>
        <end position="237"/>
    </location>
</feature>
<keyword evidence="1" id="KW-0813">Transport</keyword>
<dbReference type="RefSeq" id="WP_076530368.1">
    <property type="nucleotide sequence ID" value="NZ_BMEH01000003.1"/>
</dbReference>
<dbReference type="GO" id="GO:0005524">
    <property type="term" value="F:ATP binding"/>
    <property type="evidence" value="ECO:0007669"/>
    <property type="project" value="UniProtKB-KW"/>
</dbReference>
<evidence type="ECO:0000313" key="5">
    <source>
        <dbReference type="EMBL" id="SIS92259.1"/>
    </source>
</evidence>
<organism evidence="5 6">
    <name type="scientific">Gemmobacter megaterium</name>
    <dbReference type="NCBI Taxonomy" id="1086013"/>
    <lineage>
        <taxon>Bacteria</taxon>
        <taxon>Pseudomonadati</taxon>
        <taxon>Pseudomonadota</taxon>
        <taxon>Alphaproteobacteria</taxon>
        <taxon>Rhodobacterales</taxon>
        <taxon>Paracoccaceae</taxon>
        <taxon>Gemmobacter</taxon>
    </lineage>
</organism>
<dbReference type="Proteomes" id="UP000186141">
    <property type="component" value="Unassembled WGS sequence"/>
</dbReference>
<protein>
    <submittedName>
        <fullName evidence="5">Amino acid/amide ABC transporter ATP-binding protein 1, HAAT family</fullName>
    </submittedName>
</protein>
<keyword evidence="6" id="KW-1185">Reference proteome</keyword>
<dbReference type="Gene3D" id="3.40.50.300">
    <property type="entry name" value="P-loop containing nucleotide triphosphate hydrolases"/>
    <property type="match status" value="1"/>
</dbReference>
<dbReference type="STRING" id="1086013.SAMN05421774_10352"/>
<dbReference type="InterPro" id="IPR027417">
    <property type="entry name" value="P-loop_NTPase"/>
</dbReference>